<evidence type="ECO:0000256" key="8">
    <source>
        <dbReference type="HAMAP-Rule" id="MF_00104"/>
    </source>
</evidence>
<dbReference type="EMBL" id="JACJQB010000018">
    <property type="protein sequence ID" value="MBD2188572.1"/>
    <property type="molecule type" value="Genomic_DNA"/>
</dbReference>
<keyword evidence="8" id="KW-0963">Cytoplasm</keyword>
<evidence type="ECO:0000256" key="1">
    <source>
        <dbReference type="ARBA" id="ARBA00000109"/>
    </source>
</evidence>
<dbReference type="Pfam" id="PF14622">
    <property type="entry name" value="Ribonucleas_3_3"/>
    <property type="match status" value="1"/>
</dbReference>
<evidence type="ECO:0000259" key="9">
    <source>
        <dbReference type="PROSITE" id="PS50137"/>
    </source>
</evidence>
<feature type="domain" description="RNase III" evidence="10">
    <location>
        <begin position="1"/>
        <end position="124"/>
    </location>
</feature>
<accession>A0ABR7ZXK6</accession>
<evidence type="ECO:0000256" key="4">
    <source>
        <dbReference type="ARBA" id="ARBA00022722"/>
    </source>
</evidence>
<comment type="function">
    <text evidence="8">Digests double-stranded RNA. Involved in the processing of primary rRNA transcript to yield the immediate precursors to the large and small rRNAs (23S and 16S). Processes some mRNAs, and tRNAs when they are encoded in the rRNA operon. Processes pre-crRNA and tracrRNA of type II CRISPR loci if present in the organism.</text>
</comment>
<dbReference type="GO" id="GO:0004525">
    <property type="term" value="F:ribonuclease III activity"/>
    <property type="evidence" value="ECO:0007669"/>
    <property type="project" value="UniProtKB-EC"/>
</dbReference>
<dbReference type="InterPro" id="IPR036389">
    <property type="entry name" value="RNase_III_sf"/>
</dbReference>
<dbReference type="InterPro" id="IPR011907">
    <property type="entry name" value="RNase_III"/>
</dbReference>
<keyword evidence="8" id="KW-0460">Magnesium</keyword>
<name>A0ABR7ZXK6_9CYAN</name>
<dbReference type="CDD" id="cd00593">
    <property type="entry name" value="RIBOc"/>
    <property type="match status" value="1"/>
</dbReference>
<keyword evidence="12" id="KW-1185">Reference proteome</keyword>
<keyword evidence="5 8" id="KW-0255">Endonuclease</keyword>
<protein>
    <recommendedName>
        <fullName evidence="8">Ribonuclease 3</fullName>
        <ecNumber evidence="8">3.1.26.3</ecNumber>
    </recommendedName>
    <alternativeName>
        <fullName evidence="8">Ribonuclease III</fullName>
        <shortName evidence="8">RNase III</shortName>
    </alternativeName>
</protein>
<evidence type="ECO:0000313" key="12">
    <source>
        <dbReference type="Proteomes" id="UP000642094"/>
    </source>
</evidence>
<reference evidence="11 12" key="1">
    <citation type="journal article" date="2020" name="ISME J.">
        <title>Comparative genomics reveals insights into cyanobacterial evolution and habitat adaptation.</title>
        <authorList>
            <person name="Chen M.Y."/>
            <person name="Teng W.K."/>
            <person name="Zhao L."/>
            <person name="Hu C.X."/>
            <person name="Zhou Y.K."/>
            <person name="Han B.P."/>
            <person name="Song L.R."/>
            <person name="Shu W.S."/>
        </authorList>
    </citation>
    <scope>NUCLEOTIDE SEQUENCE [LARGE SCALE GENOMIC DNA]</scope>
    <source>
        <strain evidence="11 12">FACHB-723</strain>
    </source>
</reference>
<dbReference type="Gene3D" id="3.30.160.20">
    <property type="match status" value="1"/>
</dbReference>
<keyword evidence="8" id="KW-0698">rRNA processing</keyword>
<keyword evidence="8" id="KW-0699">rRNA-binding</keyword>
<evidence type="ECO:0000256" key="3">
    <source>
        <dbReference type="ARBA" id="ARBA00022664"/>
    </source>
</evidence>
<feature type="domain" description="DRBM" evidence="9">
    <location>
        <begin position="153"/>
        <end position="225"/>
    </location>
</feature>
<evidence type="ECO:0000256" key="7">
    <source>
        <dbReference type="ARBA" id="ARBA00022884"/>
    </source>
</evidence>
<dbReference type="RefSeq" id="WP_190403422.1">
    <property type="nucleotide sequence ID" value="NZ_JACJQB010000018.1"/>
</dbReference>
<dbReference type="PROSITE" id="PS00517">
    <property type="entry name" value="RNASE_3_1"/>
    <property type="match status" value="1"/>
</dbReference>
<comment type="cofactor">
    <cofactor evidence="8">
        <name>Mg(2+)</name>
        <dbReference type="ChEBI" id="CHEBI:18420"/>
    </cofactor>
</comment>
<dbReference type="HAMAP" id="MF_00104">
    <property type="entry name" value="RNase_III"/>
    <property type="match status" value="1"/>
</dbReference>
<dbReference type="PROSITE" id="PS50142">
    <property type="entry name" value="RNASE_3_2"/>
    <property type="match status" value="1"/>
</dbReference>
<evidence type="ECO:0000313" key="11">
    <source>
        <dbReference type="EMBL" id="MBD2188572.1"/>
    </source>
</evidence>
<comment type="caution">
    <text evidence="11">The sequence shown here is derived from an EMBL/GenBank/DDBJ whole genome shotgun (WGS) entry which is preliminary data.</text>
</comment>
<feature type="active site" evidence="8">
    <location>
        <position position="41"/>
    </location>
</feature>
<dbReference type="SUPFAM" id="SSF54768">
    <property type="entry name" value="dsRNA-binding domain-like"/>
    <property type="match status" value="1"/>
</dbReference>
<dbReference type="Proteomes" id="UP000642094">
    <property type="component" value="Unassembled WGS sequence"/>
</dbReference>
<comment type="subunit">
    <text evidence="8">Homodimer.</text>
</comment>
<keyword evidence="8" id="KW-0819">tRNA processing</keyword>
<dbReference type="Gene3D" id="1.10.1520.10">
    <property type="entry name" value="Ribonuclease III domain"/>
    <property type="match status" value="1"/>
</dbReference>
<comment type="caution">
    <text evidence="8">Lacks conserved residue(s) required for the propagation of feature annotation.</text>
</comment>
<feature type="binding site" evidence="8">
    <location>
        <position position="37"/>
    </location>
    <ligand>
        <name>Mg(2+)</name>
        <dbReference type="ChEBI" id="CHEBI:18420"/>
    </ligand>
</feature>
<dbReference type="InterPro" id="IPR014720">
    <property type="entry name" value="dsRBD_dom"/>
</dbReference>
<dbReference type="SMART" id="SM00535">
    <property type="entry name" value="RIBOc"/>
    <property type="match status" value="1"/>
</dbReference>
<dbReference type="SUPFAM" id="SSF69065">
    <property type="entry name" value="RNase III domain-like"/>
    <property type="match status" value="1"/>
</dbReference>
<proteinExistence type="inferred from homology"/>
<dbReference type="NCBIfam" id="TIGR02191">
    <property type="entry name" value="RNaseIII"/>
    <property type="match status" value="1"/>
</dbReference>
<keyword evidence="4 8" id="KW-0540">Nuclease</keyword>
<comment type="subcellular location">
    <subcellularLocation>
        <location evidence="8">Cytoplasm</location>
    </subcellularLocation>
</comment>
<dbReference type="PANTHER" id="PTHR11207:SF0">
    <property type="entry name" value="RIBONUCLEASE 3"/>
    <property type="match status" value="1"/>
</dbReference>
<dbReference type="CDD" id="cd10845">
    <property type="entry name" value="DSRM_RNAse_III_family"/>
    <property type="match status" value="1"/>
</dbReference>
<comment type="similarity">
    <text evidence="2">Belongs to the ribonuclease III family.</text>
</comment>
<keyword evidence="3 8" id="KW-0507">mRNA processing</keyword>
<keyword evidence="8" id="KW-0479">Metal-binding</keyword>
<comment type="catalytic activity">
    <reaction evidence="1 8">
        <text>Endonucleolytic cleavage to 5'-phosphomonoester.</text>
        <dbReference type="EC" id="3.1.26.3"/>
    </reaction>
</comment>
<evidence type="ECO:0000256" key="5">
    <source>
        <dbReference type="ARBA" id="ARBA00022759"/>
    </source>
</evidence>
<dbReference type="InterPro" id="IPR000999">
    <property type="entry name" value="RNase_III_dom"/>
</dbReference>
<evidence type="ECO:0000256" key="2">
    <source>
        <dbReference type="ARBA" id="ARBA00010183"/>
    </source>
</evidence>
<feature type="active site" evidence="8">
    <location>
        <position position="113"/>
    </location>
</feature>
<organism evidence="11 12">
    <name type="scientific">Pseudanabaena mucicola FACHB-723</name>
    <dbReference type="NCBI Taxonomy" id="2692860"/>
    <lineage>
        <taxon>Bacteria</taxon>
        <taxon>Bacillati</taxon>
        <taxon>Cyanobacteriota</taxon>
        <taxon>Cyanophyceae</taxon>
        <taxon>Pseudanabaenales</taxon>
        <taxon>Pseudanabaenaceae</taxon>
        <taxon>Pseudanabaena</taxon>
    </lineage>
</organism>
<dbReference type="Pfam" id="PF00035">
    <property type="entry name" value="dsrm"/>
    <property type="match status" value="1"/>
</dbReference>
<feature type="binding site" evidence="8">
    <location>
        <position position="113"/>
    </location>
    <ligand>
        <name>Mg(2+)</name>
        <dbReference type="ChEBI" id="CHEBI:18420"/>
    </ligand>
</feature>
<dbReference type="PANTHER" id="PTHR11207">
    <property type="entry name" value="RIBONUCLEASE III"/>
    <property type="match status" value="1"/>
</dbReference>
<gene>
    <name evidence="8 11" type="primary">rnc</name>
    <name evidence="11" type="ORF">H6F41_10485</name>
</gene>
<sequence>MKNLFTFKNDNLLRMALTHRSYVHEHPTAGSDNERLEFLGDAILNFLSGSYLYRQHPELGEDELTRRRAALVDEKQLANFAIALGLDQQILLGKGALRDGGNKSDNLLSCAFEAIVGAYYLDCHCDVEALRPAVETLFESVPAELVNIRADLDAKNRLQEWVQSYIGHILPRYVTEKVGGTDHIPEFASKVYVGDRLYGQSLRNFSSKKEAERAAALDALEQIERML</sequence>
<keyword evidence="7 8" id="KW-0694">RNA-binding</keyword>
<evidence type="ECO:0000256" key="6">
    <source>
        <dbReference type="ARBA" id="ARBA00022801"/>
    </source>
</evidence>
<evidence type="ECO:0000259" key="10">
    <source>
        <dbReference type="PROSITE" id="PS50142"/>
    </source>
</evidence>
<dbReference type="SMART" id="SM00358">
    <property type="entry name" value="DSRM"/>
    <property type="match status" value="1"/>
</dbReference>
<dbReference type="EC" id="3.1.26.3" evidence="8"/>
<dbReference type="PROSITE" id="PS50137">
    <property type="entry name" value="DS_RBD"/>
    <property type="match status" value="1"/>
</dbReference>
<keyword evidence="6 8" id="KW-0378">Hydrolase</keyword>